<reference evidence="2 3" key="1">
    <citation type="journal article" date="2021" name="MSphere">
        <title>Complete Genome Sequencing of Acinetobacter baumannii AC1633 and Acinetobacter nosocomialis AC1530 Unveils a Large Multidrug-Resistant Plasmid Encoding the NDM-1 and OXA-58 Carbapenemases.</title>
        <authorList>
            <person name="Alattraqchi A.G."/>
            <person name="Mohd Rani F."/>
            <person name="A. Rahman N.I."/>
            <person name="Ismail S."/>
            <person name="Cleary D.W."/>
            <person name="Clarke S.C."/>
            <person name="Yeo C.C."/>
        </authorList>
    </citation>
    <scope>NUCLEOTIDE SEQUENCE [LARGE SCALE GENOMIC DNA]</scope>
    <source>
        <strain evidence="2 3">AC1530</strain>
    </source>
</reference>
<protein>
    <recommendedName>
        <fullName evidence="4">DUF4124 domain-containing protein</fullName>
    </recommendedName>
</protein>
<sequence length="175" mass="20226">MKNFILVMLTLLPFNTFAQDIYAHKSKDGSTILSTKEDNSSDYEEVKKIHIDNSDITNWKVSCSKDRFNGTKSCSLNKPFRDLMVTIINGSYGVYVGRDHFPRSTSAVKVDNNPAIYGYEGVSKTPLQVIEQMKRGKVAYTRYKEWPYEYNIDSEVELDGFNDKFNEMLLKYKEL</sequence>
<evidence type="ECO:0008006" key="4">
    <source>
        <dbReference type="Google" id="ProtNLM"/>
    </source>
</evidence>
<evidence type="ECO:0000313" key="2">
    <source>
        <dbReference type="EMBL" id="QGA44705.1"/>
    </source>
</evidence>
<dbReference type="RefSeq" id="WP_016803027.1">
    <property type="nucleotide sequence ID" value="NZ_CP045560.1"/>
</dbReference>
<dbReference type="EMBL" id="CP045560">
    <property type="protein sequence ID" value="QGA44705.1"/>
    <property type="molecule type" value="Genomic_DNA"/>
</dbReference>
<dbReference type="Proteomes" id="UP000325778">
    <property type="component" value="Chromosome"/>
</dbReference>
<proteinExistence type="predicted"/>
<name>A0AB37CX70_ACINO</name>
<gene>
    <name evidence="2" type="ORF">GD578_13130</name>
</gene>
<feature type="signal peptide" evidence="1">
    <location>
        <begin position="1"/>
        <end position="18"/>
    </location>
</feature>
<evidence type="ECO:0000256" key="1">
    <source>
        <dbReference type="SAM" id="SignalP"/>
    </source>
</evidence>
<accession>A0AB37CX70</accession>
<organism evidence="2 3">
    <name type="scientific">Acinetobacter nosocomialis</name>
    <dbReference type="NCBI Taxonomy" id="106654"/>
    <lineage>
        <taxon>Bacteria</taxon>
        <taxon>Pseudomonadati</taxon>
        <taxon>Pseudomonadota</taxon>
        <taxon>Gammaproteobacteria</taxon>
        <taxon>Moraxellales</taxon>
        <taxon>Moraxellaceae</taxon>
        <taxon>Acinetobacter</taxon>
        <taxon>Acinetobacter calcoaceticus/baumannii complex</taxon>
    </lineage>
</organism>
<keyword evidence="1" id="KW-0732">Signal</keyword>
<evidence type="ECO:0000313" key="3">
    <source>
        <dbReference type="Proteomes" id="UP000325778"/>
    </source>
</evidence>
<dbReference type="AlphaFoldDB" id="A0AB37CX70"/>
<feature type="chain" id="PRO_5044299316" description="DUF4124 domain-containing protein" evidence="1">
    <location>
        <begin position="19"/>
        <end position="175"/>
    </location>
</feature>